<dbReference type="PANTHER" id="PTHR42680:SF3">
    <property type="entry name" value="DCTP DEAMINASE"/>
    <property type="match status" value="1"/>
</dbReference>
<comment type="caution">
    <text evidence="3">The sequence shown here is derived from an EMBL/GenBank/DDBJ whole genome shotgun (WGS) entry which is preliminary data.</text>
</comment>
<dbReference type="SUPFAM" id="SSF51283">
    <property type="entry name" value="dUTPase-like"/>
    <property type="match status" value="2"/>
</dbReference>
<feature type="domain" description="2'-deoxycytidine 5'-triphosphate deaminase C-terminal" evidence="2">
    <location>
        <begin position="250"/>
        <end position="378"/>
    </location>
</feature>
<dbReference type="PANTHER" id="PTHR42680">
    <property type="entry name" value="DCTP DEAMINASE"/>
    <property type="match status" value="1"/>
</dbReference>
<dbReference type="Pfam" id="PF22569">
    <property type="entry name" value="DCD_C"/>
    <property type="match status" value="1"/>
</dbReference>
<dbReference type="Gene3D" id="2.70.40.10">
    <property type="match status" value="2"/>
</dbReference>
<dbReference type="Pfam" id="PF06559">
    <property type="entry name" value="DCD_N"/>
    <property type="match status" value="1"/>
</dbReference>
<protein>
    <submittedName>
        <fullName evidence="3">2'-deoxycytidine 5'-triphosphate deaminase</fullName>
    </submittedName>
</protein>
<proteinExistence type="predicted"/>
<dbReference type="Proteomes" id="UP000777784">
    <property type="component" value="Unassembled WGS sequence"/>
</dbReference>
<evidence type="ECO:0000313" key="3">
    <source>
        <dbReference type="EMBL" id="MBU2690003.1"/>
    </source>
</evidence>
<organism evidence="3 4">
    <name type="scientific">Eiseniibacteriota bacterium</name>
    <dbReference type="NCBI Taxonomy" id="2212470"/>
    <lineage>
        <taxon>Bacteria</taxon>
        <taxon>Candidatus Eiseniibacteriota</taxon>
    </lineage>
</organism>
<reference evidence="3" key="1">
    <citation type="submission" date="2021-05" db="EMBL/GenBank/DDBJ databases">
        <title>Energy efficiency and biological interactions define the core microbiome of deep oligotrophic groundwater.</title>
        <authorList>
            <person name="Mehrshad M."/>
            <person name="Lopez-Fernandez M."/>
            <person name="Bell E."/>
            <person name="Bernier-Latmani R."/>
            <person name="Bertilsson S."/>
            <person name="Dopson M."/>
        </authorList>
    </citation>
    <scope>NUCLEOTIDE SEQUENCE</scope>
    <source>
        <strain evidence="3">Modern_marine.mb.64</strain>
    </source>
</reference>
<evidence type="ECO:0000259" key="2">
    <source>
        <dbReference type="Pfam" id="PF22569"/>
    </source>
</evidence>
<dbReference type="EMBL" id="JAHJDP010000023">
    <property type="protein sequence ID" value="MBU2690003.1"/>
    <property type="molecule type" value="Genomic_DNA"/>
</dbReference>
<dbReference type="AlphaFoldDB" id="A0A948RS49"/>
<dbReference type="InterPro" id="IPR010550">
    <property type="entry name" value="DCD_N"/>
</dbReference>
<name>A0A948RS49_UNCEI</name>
<dbReference type="InterPro" id="IPR036157">
    <property type="entry name" value="dUTPase-like_sf"/>
</dbReference>
<sequence>MTTNEHPWRDWIPGVLSKNQVRQLIRCGHLRGVDEDSEAIGNASFDLSLADLGYVCMRGSIKPFGGPYEEPIKRDGLIDRLEPQPDGTYILKAKQTYLFKVAQRLCIPSEAQIYGQATTKSSIGRMDVLARLVIEQMTDYDTYRPLKNGQSFGDMFLEITPITFPVRVRPGLALTQLRLFYDDPQSVEIQSNQLYSNILAADGEEVDGTLSVDLSPITVSGEAVSAFSARPVEPGGDPLPLWQEEDPQHRLDPCKYWQFERLDQQGRLTIKERDFYILRSREHIAVPKGIAVYCRAFDETFGEMRIHYAGFVHPLFGRERADGVRGTPLIFEVRGHDVNVSLRNGEKMARLTFYRMSEDVENADQSYNDQLLQLSNRFAPWPECIKVDPDGSVRPVKEADS</sequence>
<gene>
    <name evidence="3" type="ORF">KJ970_03685</name>
</gene>
<dbReference type="GO" id="GO:0008829">
    <property type="term" value="F:dCTP deaminase activity"/>
    <property type="evidence" value="ECO:0007669"/>
    <property type="project" value="InterPro"/>
</dbReference>
<dbReference type="GO" id="GO:0009394">
    <property type="term" value="P:2'-deoxyribonucleotide metabolic process"/>
    <property type="evidence" value="ECO:0007669"/>
    <property type="project" value="InterPro"/>
</dbReference>
<feature type="domain" description="2'-deoxycytidine 5'-triphosphate deaminase N-terminal" evidence="1">
    <location>
        <begin position="14"/>
        <end position="180"/>
    </location>
</feature>
<dbReference type="InterPro" id="IPR053811">
    <property type="entry name" value="DCD_C"/>
</dbReference>
<accession>A0A948RS49</accession>
<evidence type="ECO:0000313" key="4">
    <source>
        <dbReference type="Proteomes" id="UP000777784"/>
    </source>
</evidence>
<evidence type="ECO:0000259" key="1">
    <source>
        <dbReference type="Pfam" id="PF06559"/>
    </source>
</evidence>